<comment type="similarity">
    <text evidence="1">Belongs to the universal ribosomal protein uS3 family.</text>
</comment>
<dbReference type="InterPro" id="IPR036419">
    <property type="entry name" value="Ribosomal_S3_C_sf"/>
</dbReference>
<organism evidence="5">
    <name type="scientific">Nitzschia anatoliensis</name>
    <dbReference type="NCBI Taxonomy" id="2862141"/>
    <lineage>
        <taxon>Eukaryota</taxon>
        <taxon>Sar</taxon>
        <taxon>Stramenopiles</taxon>
        <taxon>Ochrophyta</taxon>
        <taxon>Bacillariophyta</taxon>
        <taxon>Bacillariophyceae</taxon>
        <taxon>Bacillariophycidae</taxon>
        <taxon>Bacillariales</taxon>
        <taxon>Bacillariaceae</taxon>
        <taxon>Nitzschia</taxon>
    </lineage>
</organism>
<dbReference type="EMBL" id="MT742552">
    <property type="protein sequence ID" value="QXV92926.1"/>
    <property type="molecule type" value="Genomic_DNA"/>
</dbReference>
<dbReference type="Gene3D" id="3.30.1140.32">
    <property type="entry name" value="Ribosomal protein S3, C-terminal domain"/>
    <property type="match status" value="1"/>
</dbReference>
<evidence type="ECO:0000256" key="3">
    <source>
        <dbReference type="ARBA" id="ARBA00023274"/>
    </source>
</evidence>
<protein>
    <submittedName>
        <fullName evidence="5">Ribosomal protein S3</fullName>
    </submittedName>
</protein>
<dbReference type="GO" id="GO:0005739">
    <property type="term" value="C:mitochondrion"/>
    <property type="evidence" value="ECO:0007669"/>
    <property type="project" value="UniProtKB-SubCell"/>
</dbReference>
<geneLocation type="mitochondrion" evidence="5"/>
<dbReference type="GO" id="GO:0022627">
    <property type="term" value="C:cytosolic small ribosomal subunit"/>
    <property type="evidence" value="ECO:0007669"/>
    <property type="project" value="TreeGrafter"/>
</dbReference>
<evidence type="ECO:0000259" key="4">
    <source>
        <dbReference type="Pfam" id="PF00189"/>
    </source>
</evidence>
<dbReference type="Pfam" id="PF00189">
    <property type="entry name" value="Ribosomal_S3_C"/>
    <property type="match status" value="1"/>
</dbReference>
<dbReference type="InterPro" id="IPR001351">
    <property type="entry name" value="Ribosomal_uS3_C"/>
</dbReference>
<evidence type="ECO:0000313" key="5">
    <source>
        <dbReference type="EMBL" id="QXV92926.1"/>
    </source>
</evidence>
<keyword evidence="5" id="KW-0496">Mitochondrion</keyword>
<dbReference type="GO" id="GO:0003735">
    <property type="term" value="F:structural constituent of ribosome"/>
    <property type="evidence" value="ECO:0007669"/>
    <property type="project" value="InterPro"/>
</dbReference>
<dbReference type="PANTHER" id="PTHR11760:SF19">
    <property type="entry name" value="SMALL RIBOSOMAL SUBUNIT PROTEIN US3C"/>
    <property type="match status" value="1"/>
</dbReference>
<keyword evidence="2 5" id="KW-0689">Ribosomal protein</keyword>
<accession>A0A8F7KUD1</accession>
<dbReference type="SUPFAM" id="SSF54814">
    <property type="entry name" value="Prokaryotic type KH domain (KH-domain type II)"/>
    <property type="match status" value="1"/>
</dbReference>
<reference evidence="5" key="1">
    <citation type="submission" date="2020-07" db="EMBL/GenBank/DDBJ databases">
        <title>Nitzschia anatoliensis sp. nov., a cryptic diatom species from the highly alkaline Van Lake (Turkey).</title>
        <authorList>
            <person name="Solak C.N."/>
            <person name="Gastineau R."/>
            <person name="Lemieux C."/>
            <person name="Turmel M."/>
            <person name="Gorecka E."/>
            <person name="Trobajo R."/>
            <person name="Rybak M."/>
            <person name="Yilmaz E."/>
            <person name="Witkowski A."/>
        </authorList>
    </citation>
    <scope>NUCLEOTIDE SEQUENCE</scope>
</reference>
<sequence>MGQKVNPNIFRSGINKKWKTEFFEKKRYELPLYTFKGLEVKNYVKRFLEMQGLVLHDYRQQYNNSTLNLYISYSVLPEFVTNKKSKIYKLVLANVEDRKVITTEKPLQINLAQDSHSLLFKTRTSSDYYKIRKYIVKHTQKVNRQLTFISQKNSCVLDSLQLQKLTGVLSNFFKVLTLFTGGNFNIIVNFCCLNKDLGFLKKTQEKNFTLLQKFKGTSFLKEGIELLFHVTYARNSASLLAKFIGIQIRKVKRSKFFFSFLKQTLTAFVSSSLSKIKGIKILIKGRLNGVPRASHKVITIGDVPVQSINAIIDYAQVTIHNSNGSYGIKIWIVEKSNLSKIN</sequence>
<proteinExistence type="inferred from homology"/>
<dbReference type="InterPro" id="IPR057258">
    <property type="entry name" value="Ribosomal_uS3"/>
</dbReference>
<name>A0A8F7KUD1_9STRA</name>
<evidence type="ECO:0000256" key="1">
    <source>
        <dbReference type="ARBA" id="ARBA00010761"/>
    </source>
</evidence>
<dbReference type="GO" id="GO:0003723">
    <property type="term" value="F:RNA binding"/>
    <property type="evidence" value="ECO:0007669"/>
    <property type="project" value="InterPro"/>
</dbReference>
<gene>
    <name evidence="5" type="primary">rps3</name>
</gene>
<dbReference type="InterPro" id="IPR009019">
    <property type="entry name" value="KH_sf_prok-type"/>
</dbReference>
<dbReference type="AlphaFoldDB" id="A0A8F7KUD1"/>
<dbReference type="GO" id="GO:0006412">
    <property type="term" value="P:translation"/>
    <property type="evidence" value="ECO:0007669"/>
    <property type="project" value="InterPro"/>
</dbReference>
<keyword evidence="3" id="KW-0687">Ribonucleoprotein</keyword>
<dbReference type="SUPFAM" id="SSF54821">
    <property type="entry name" value="Ribosomal protein S3 C-terminal domain"/>
    <property type="match status" value="1"/>
</dbReference>
<dbReference type="PANTHER" id="PTHR11760">
    <property type="entry name" value="30S/40S RIBOSOMAL PROTEIN S3"/>
    <property type="match status" value="1"/>
</dbReference>
<feature type="domain" description="Small ribosomal subunit protein uS3 C-terminal" evidence="4">
    <location>
        <begin position="274"/>
        <end position="332"/>
    </location>
</feature>
<evidence type="ECO:0000256" key="2">
    <source>
        <dbReference type="ARBA" id="ARBA00022980"/>
    </source>
</evidence>